<keyword evidence="10" id="KW-1185">Reference proteome</keyword>
<evidence type="ECO:0000259" key="8">
    <source>
        <dbReference type="PROSITE" id="PS50928"/>
    </source>
</evidence>
<keyword evidence="5 7" id="KW-1133">Transmembrane helix</keyword>
<evidence type="ECO:0000313" key="9">
    <source>
        <dbReference type="EMBL" id="GAA2130188.1"/>
    </source>
</evidence>
<gene>
    <name evidence="9" type="ORF">GCM10009843_32560</name>
</gene>
<evidence type="ECO:0000256" key="3">
    <source>
        <dbReference type="ARBA" id="ARBA00022475"/>
    </source>
</evidence>
<dbReference type="EMBL" id="BAAAQQ010000013">
    <property type="protein sequence ID" value="GAA2130188.1"/>
    <property type="molecule type" value="Genomic_DNA"/>
</dbReference>
<dbReference type="PANTHER" id="PTHR30614">
    <property type="entry name" value="MEMBRANE COMPONENT OF AMINO ACID ABC TRANSPORTER"/>
    <property type="match status" value="1"/>
</dbReference>
<proteinExistence type="inferred from homology"/>
<dbReference type="CDD" id="cd06261">
    <property type="entry name" value="TM_PBP2"/>
    <property type="match status" value="1"/>
</dbReference>
<evidence type="ECO:0000256" key="1">
    <source>
        <dbReference type="ARBA" id="ARBA00004651"/>
    </source>
</evidence>
<keyword evidence="2 7" id="KW-0813">Transport</keyword>
<evidence type="ECO:0000313" key="10">
    <source>
        <dbReference type="Proteomes" id="UP001500575"/>
    </source>
</evidence>
<dbReference type="Gene3D" id="1.10.3720.10">
    <property type="entry name" value="MetI-like"/>
    <property type="match status" value="1"/>
</dbReference>
<feature type="domain" description="ABC transmembrane type-1" evidence="8">
    <location>
        <begin position="60"/>
        <end position="247"/>
    </location>
</feature>
<dbReference type="PROSITE" id="PS50928">
    <property type="entry name" value="ABC_TM1"/>
    <property type="match status" value="1"/>
</dbReference>
<feature type="transmembrane region" description="Helical" evidence="7">
    <location>
        <begin position="66"/>
        <end position="84"/>
    </location>
</feature>
<feature type="transmembrane region" description="Helical" evidence="7">
    <location>
        <begin position="127"/>
        <end position="151"/>
    </location>
</feature>
<dbReference type="Pfam" id="PF00528">
    <property type="entry name" value="BPD_transp_1"/>
    <property type="match status" value="1"/>
</dbReference>
<dbReference type="InterPro" id="IPR000515">
    <property type="entry name" value="MetI-like"/>
</dbReference>
<evidence type="ECO:0000256" key="6">
    <source>
        <dbReference type="ARBA" id="ARBA00023136"/>
    </source>
</evidence>
<protein>
    <submittedName>
        <fullName evidence="9">Amino acid ABC transporter permease</fullName>
    </submittedName>
</protein>
<accession>A0ABP5KBT5</accession>
<reference evidence="10" key="1">
    <citation type="journal article" date="2019" name="Int. J. Syst. Evol. Microbiol.">
        <title>The Global Catalogue of Microorganisms (GCM) 10K type strain sequencing project: providing services to taxonomists for standard genome sequencing and annotation.</title>
        <authorList>
            <consortium name="The Broad Institute Genomics Platform"/>
            <consortium name="The Broad Institute Genome Sequencing Center for Infectious Disease"/>
            <person name="Wu L."/>
            <person name="Ma J."/>
        </authorList>
    </citation>
    <scope>NUCLEOTIDE SEQUENCE [LARGE SCALE GENOMIC DNA]</scope>
    <source>
        <strain evidence="10">JCM 16021</strain>
    </source>
</reference>
<dbReference type="NCBIfam" id="TIGR01726">
    <property type="entry name" value="HEQRo_perm_3TM"/>
    <property type="match status" value="1"/>
</dbReference>
<evidence type="ECO:0000256" key="4">
    <source>
        <dbReference type="ARBA" id="ARBA00022692"/>
    </source>
</evidence>
<dbReference type="Proteomes" id="UP001500575">
    <property type="component" value="Unassembled WGS sequence"/>
</dbReference>
<keyword evidence="6 7" id="KW-0472">Membrane</keyword>
<keyword evidence="4 7" id="KW-0812">Transmembrane</keyword>
<comment type="subcellular location">
    <subcellularLocation>
        <location evidence="1 7">Cell membrane</location>
        <topology evidence="1 7">Multi-pass membrane protein</topology>
    </subcellularLocation>
</comment>
<feature type="transmembrane region" description="Helical" evidence="7">
    <location>
        <begin position="228"/>
        <end position="250"/>
    </location>
</feature>
<name>A0ABP5KBT5_9ACTN</name>
<evidence type="ECO:0000256" key="2">
    <source>
        <dbReference type="ARBA" id="ARBA00022448"/>
    </source>
</evidence>
<comment type="caution">
    <text evidence="9">The sequence shown here is derived from an EMBL/GenBank/DDBJ whole genome shotgun (WGS) entry which is preliminary data.</text>
</comment>
<feature type="transmembrane region" description="Helical" evidence="7">
    <location>
        <begin position="96"/>
        <end position="121"/>
    </location>
</feature>
<feature type="transmembrane region" description="Helical" evidence="7">
    <location>
        <begin position="12"/>
        <end position="30"/>
    </location>
</feature>
<keyword evidence="3" id="KW-1003">Cell membrane</keyword>
<feature type="transmembrane region" description="Helical" evidence="7">
    <location>
        <begin position="172"/>
        <end position="197"/>
    </location>
</feature>
<evidence type="ECO:0000256" key="5">
    <source>
        <dbReference type="ARBA" id="ARBA00022989"/>
    </source>
</evidence>
<dbReference type="InterPro" id="IPR043429">
    <property type="entry name" value="ArtM/GltK/GlnP/TcyL/YhdX-like"/>
</dbReference>
<comment type="similarity">
    <text evidence="7">Belongs to the binding-protein-dependent transport system permease family.</text>
</comment>
<dbReference type="PANTHER" id="PTHR30614:SF21">
    <property type="entry name" value="AMINO ACID ABC TRANSPORTER PERMEASE"/>
    <property type="match status" value="1"/>
</dbReference>
<sequence>MPGPRTRARHRIYSVAAWLLVAAIVAAAVWRMQTEGQLDYDKWEPLLTPEYIRVILVDGLLNTLRMAALAVLFALAFGIVFGIGKLSDHRWVRIPCWLVVEFFRAVPLLLLIIFIFYRFGIGDGIGAYWSVVIGLTLYNGSVLAEIFRAGVLAVPKGQSEAAYAIGMRKTQVMATVLLPQAVKIMIPAIISQCVVALKDTSLGYYIGAPGLTAIGKPIYVEFKNQVQMAIAIAALYIVANLVLSYLANLAQRRFVGERRKPLDVSMAGRTDRDTGIFKGGS</sequence>
<dbReference type="SUPFAM" id="SSF161098">
    <property type="entry name" value="MetI-like"/>
    <property type="match status" value="1"/>
</dbReference>
<organism evidence="9 10">
    <name type="scientific">Nocardioides bigeumensis</name>
    <dbReference type="NCBI Taxonomy" id="433657"/>
    <lineage>
        <taxon>Bacteria</taxon>
        <taxon>Bacillati</taxon>
        <taxon>Actinomycetota</taxon>
        <taxon>Actinomycetes</taxon>
        <taxon>Propionibacteriales</taxon>
        <taxon>Nocardioidaceae</taxon>
        <taxon>Nocardioides</taxon>
    </lineage>
</organism>
<evidence type="ECO:0000256" key="7">
    <source>
        <dbReference type="RuleBase" id="RU363032"/>
    </source>
</evidence>
<dbReference type="InterPro" id="IPR010065">
    <property type="entry name" value="AA_ABC_transptr_permease_3TM"/>
</dbReference>
<dbReference type="InterPro" id="IPR035906">
    <property type="entry name" value="MetI-like_sf"/>
</dbReference>